<name>A0A9P1GYQ4_9PEZI</name>
<gene>
    <name evidence="1" type="ORF">PPNO1_LOCUS2498</name>
</gene>
<accession>A0A9P1GYQ4</accession>
<evidence type="ECO:0000313" key="2">
    <source>
        <dbReference type="Proteomes" id="UP000838763"/>
    </source>
</evidence>
<protein>
    <submittedName>
        <fullName evidence="1">Uncharacterized protein</fullName>
    </submittedName>
</protein>
<keyword evidence="2" id="KW-1185">Reference proteome</keyword>
<sequence length="227" mass="24686">MSAIVGEWSGYCAYPDGSKRDWNFNISETANNAVFIGTGSESRGDFDLVAGQVIPADGGSAVTFAQIYKSIWDGQIWTFRGTLSPDGNTLSGEWYDSPADGRNRIGTWSALRGPISPLAGSWSGTYSYPDGSTSNFTLNIPDFTVGAKFQGTGHDDAEFSVEGTGVESVTSGKGGFSWIQTYDSQWHGQVWFWDGVLSEDGNEINGRWHDSANDSRQRSVSFVLQRD</sequence>
<organism evidence="1 2">
    <name type="scientific">Parascedosporium putredinis</name>
    <dbReference type="NCBI Taxonomy" id="1442378"/>
    <lineage>
        <taxon>Eukaryota</taxon>
        <taxon>Fungi</taxon>
        <taxon>Dikarya</taxon>
        <taxon>Ascomycota</taxon>
        <taxon>Pezizomycotina</taxon>
        <taxon>Sordariomycetes</taxon>
        <taxon>Hypocreomycetidae</taxon>
        <taxon>Microascales</taxon>
        <taxon>Microascaceae</taxon>
        <taxon>Parascedosporium</taxon>
    </lineage>
</organism>
<comment type="caution">
    <text evidence="1">The sequence shown here is derived from an EMBL/GenBank/DDBJ whole genome shotgun (WGS) entry which is preliminary data.</text>
</comment>
<dbReference type="OrthoDB" id="5169161at2759"/>
<dbReference type="EMBL" id="CALLCH030000006">
    <property type="protein sequence ID" value="CAI4212750.1"/>
    <property type="molecule type" value="Genomic_DNA"/>
</dbReference>
<dbReference type="AlphaFoldDB" id="A0A9P1GYQ4"/>
<proteinExistence type="predicted"/>
<evidence type="ECO:0000313" key="1">
    <source>
        <dbReference type="EMBL" id="CAI4212750.1"/>
    </source>
</evidence>
<dbReference type="Proteomes" id="UP000838763">
    <property type="component" value="Unassembled WGS sequence"/>
</dbReference>
<reference evidence="1" key="1">
    <citation type="submission" date="2022-11" db="EMBL/GenBank/DDBJ databases">
        <authorList>
            <person name="Scott C."/>
            <person name="Bruce N."/>
        </authorList>
    </citation>
    <scope>NUCLEOTIDE SEQUENCE</scope>
</reference>